<dbReference type="InterPro" id="IPR008988">
    <property type="entry name" value="Transcriptional_repressor_C"/>
</dbReference>
<dbReference type="PANTHER" id="PTHR43151:SF1">
    <property type="entry name" value="SSR2333 PROTEIN"/>
    <property type="match status" value="1"/>
</dbReference>
<dbReference type="SMART" id="SM00899">
    <property type="entry name" value="FeoA"/>
    <property type="match status" value="1"/>
</dbReference>
<name>A0A7R6PQN5_9BACT</name>
<gene>
    <name evidence="3" type="primary">feoA</name>
    <name evidence="3" type="ORF">TTHT_2129</name>
</gene>
<dbReference type="GO" id="GO:0046914">
    <property type="term" value="F:transition metal ion binding"/>
    <property type="evidence" value="ECO:0007669"/>
    <property type="project" value="InterPro"/>
</dbReference>
<evidence type="ECO:0000256" key="1">
    <source>
        <dbReference type="ARBA" id="ARBA00023004"/>
    </source>
</evidence>
<reference evidence="3 4" key="1">
    <citation type="journal article" date="2012" name="Extremophiles">
        <title>Thermotomaculum hydrothermale gen. nov., sp. nov., a novel heterotrophic thermophile within the phylum Acidobacteria from a deep-sea hydrothermal vent chimney in the Southern Okinawa Trough.</title>
        <authorList>
            <person name="Izumi H."/>
            <person name="Nunoura T."/>
            <person name="Miyazaki M."/>
            <person name="Mino S."/>
            <person name="Toki T."/>
            <person name="Takai K."/>
            <person name="Sako Y."/>
            <person name="Sawabe T."/>
            <person name="Nakagawa S."/>
        </authorList>
    </citation>
    <scope>NUCLEOTIDE SEQUENCE [LARGE SCALE GENOMIC DNA]</scope>
    <source>
        <strain evidence="3 4">AC55</strain>
    </source>
</reference>
<dbReference type="Gene3D" id="2.30.30.90">
    <property type="match status" value="1"/>
</dbReference>
<dbReference type="Pfam" id="PF04023">
    <property type="entry name" value="FeoA"/>
    <property type="match status" value="1"/>
</dbReference>
<dbReference type="SUPFAM" id="SSF50037">
    <property type="entry name" value="C-terminal domain of transcriptional repressors"/>
    <property type="match status" value="1"/>
</dbReference>
<feature type="domain" description="Ferrous iron transporter FeoA-like" evidence="2">
    <location>
        <begin position="2"/>
        <end position="73"/>
    </location>
</feature>
<dbReference type="Proteomes" id="UP000595564">
    <property type="component" value="Chromosome"/>
</dbReference>
<dbReference type="RefSeq" id="WP_201327872.1">
    <property type="nucleotide sequence ID" value="NZ_AP017470.1"/>
</dbReference>
<proteinExistence type="predicted"/>
<evidence type="ECO:0000313" key="3">
    <source>
        <dbReference type="EMBL" id="BBB33561.1"/>
    </source>
</evidence>
<protein>
    <submittedName>
        <fullName evidence="3">Ferrous iron transport protein A</fullName>
    </submittedName>
</protein>
<organism evidence="3 4">
    <name type="scientific">Thermotomaculum hydrothermale</name>
    <dbReference type="NCBI Taxonomy" id="981385"/>
    <lineage>
        <taxon>Bacteria</taxon>
        <taxon>Pseudomonadati</taxon>
        <taxon>Acidobacteriota</taxon>
        <taxon>Holophagae</taxon>
        <taxon>Thermotomaculales</taxon>
        <taxon>Thermotomaculaceae</taxon>
        <taxon>Thermotomaculum</taxon>
    </lineage>
</organism>
<accession>A0A7R6PQN5</accession>
<dbReference type="InterPro" id="IPR007167">
    <property type="entry name" value="Fe-transptr_FeoA-like"/>
</dbReference>
<evidence type="ECO:0000313" key="4">
    <source>
        <dbReference type="Proteomes" id="UP000595564"/>
    </source>
</evidence>
<dbReference type="InterPro" id="IPR053184">
    <property type="entry name" value="FeoA-like"/>
</dbReference>
<sequence>METLLNAKQGKEVEIVSFNGGSNFVLKLYKLGIQEGVKIKIKKKDKICPILLDVNGSTVAIGRGMASKILVKEN</sequence>
<dbReference type="EMBL" id="AP017470">
    <property type="protein sequence ID" value="BBB33561.1"/>
    <property type="molecule type" value="Genomic_DNA"/>
</dbReference>
<dbReference type="InterPro" id="IPR038157">
    <property type="entry name" value="FeoA_core_dom"/>
</dbReference>
<dbReference type="AlphaFoldDB" id="A0A7R6PQN5"/>
<keyword evidence="1" id="KW-0408">Iron</keyword>
<dbReference type="PANTHER" id="PTHR43151">
    <property type="entry name" value="FEOA FAMILY PROTEIN"/>
    <property type="match status" value="1"/>
</dbReference>
<keyword evidence="4" id="KW-1185">Reference proteome</keyword>
<dbReference type="KEGG" id="thyd:TTHT_2129"/>
<evidence type="ECO:0000259" key="2">
    <source>
        <dbReference type="SMART" id="SM00899"/>
    </source>
</evidence>